<dbReference type="InterPro" id="IPR011049">
    <property type="entry name" value="Serralysin-like_metalloprot_C"/>
</dbReference>
<keyword evidence="2" id="KW-0964">Secreted</keyword>
<gene>
    <name evidence="3" type="ordered locus">PMT_0372</name>
</gene>
<reference evidence="3 4" key="1">
    <citation type="journal article" date="2003" name="Nature">
        <title>Genome divergence in two Prochlorococcus ecotypes reflects oceanic niche differentiation.</title>
        <authorList>
            <person name="Rocap G."/>
            <person name="Larimer F.W."/>
            <person name="Lamerdin J.E."/>
            <person name="Malfatti S."/>
            <person name="Chain P."/>
            <person name="Ahlgren N.A."/>
            <person name="Arellano A."/>
            <person name="Coleman M."/>
            <person name="Hauser L."/>
            <person name="Hess W.R."/>
            <person name="Johnson Z.I."/>
            <person name="Land M.L."/>
            <person name="Lindell D."/>
            <person name="Post A.F."/>
            <person name="Regala W."/>
            <person name="Shah M."/>
            <person name="Shaw S.L."/>
            <person name="Steglich C."/>
            <person name="Sullivan M.B."/>
            <person name="Ting C.S."/>
            <person name="Tolonen A."/>
            <person name="Webb E.A."/>
            <person name="Zinser E.R."/>
            <person name="Chisholm S.W."/>
        </authorList>
    </citation>
    <scope>NUCLEOTIDE SEQUENCE [LARGE SCALE GENOMIC DNA]</scope>
    <source>
        <strain evidence="4">MIT 9313</strain>
    </source>
</reference>
<evidence type="ECO:0000313" key="3">
    <source>
        <dbReference type="EMBL" id="CAE20547.1"/>
    </source>
</evidence>
<dbReference type="PANTHER" id="PTHR38340">
    <property type="entry name" value="S-LAYER PROTEIN"/>
    <property type="match status" value="1"/>
</dbReference>
<protein>
    <submittedName>
        <fullName evidence="3">Hemolysin-type calcium-binding protein</fullName>
    </submittedName>
</protein>
<dbReference type="Gene3D" id="2.150.10.10">
    <property type="entry name" value="Serralysin-like metalloprotease, C-terminal"/>
    <property type="match status" value="1"/>
</dbReference>
<dbReference type="EMBL" id="BX548175">
    <property type="protein sequence ID" value="CAE20547.1"/>
    <property type="molecule type" value="Genomic_DNA"/>
</dbReference>
<dbReference type="GO" id="GO:0005576">
    <property type="term" value="C:extracellular region"/>
    <property type="evidence" value="ECO:0007669"/>
    <property type="project" value="UniProtKB-SubCell"/>
</dbReference>
<dbReference type="Pfam" id="PF00353">
    <property type="entry name" value="HemolysinCabind"/>
    <property type="match status" value="1"/>
</dbReference>
<dbReference type="eggNOG" id="COG2931">
    <property type="taxonomic scope" value="Bacteria"/>
</dbReference>
<dbReference type="HOGENOM" id="CLU_094563_0_0_3"/>
<name>Q7V8H5_PROMM</name>
<dbReference type="InterPro" id="IPR050557">
    <property type="entry name" value="RTX_toxin/Mannuronan_C5-epim"/>
</dbReference>
<comment type="subcellular location">
    <subcellularLocation>
        <location evidence="1">Secreted</location>
    </subcellularLocation>
</comment>
<sequence length="195" mass="20591">MIAKVDGNLSGEYDGLDEGDSIGRFKSDNGGTLYLFITDKGGDGNDIELYTKSFSGVLPESLRDPRMIVSDADDSLAGASADEVIFGGRGDDVLLGGAGDDQVAGGNGDDWLYGGFGDDTLKGDRGADTYWLSRGVDVIIVFSFAENDRISVGDGVLCSLRQAGDDLSIRADGIHTTLLDVDKDEFLAADVIDYI</sequence>
<evidence type="ECO:0000313" key="4">
    <source>
        <dbReference type="Proteomes" id="UP000001423"/>
    </source>
</evidence>
<dbReference type="InterPro" id="IPR001343">
    <property type="entry name" value="Hemolysn_Ca-bd"/>
</dbReference>
<organism evidence="3 4">
    <name type="scientific">Prochlorococcus marinus (strain MIT 9313)</name>
    <dbReference type="NCBI Taxonomy" id="74547"/>
    <lineage>
        <taxon>Bacteria</taxon>
        <taxon>Bacillati</taxon>
        <taxon>Cyanobacteriota</taxon>
        <taxon>Cyanophyceae</taxon>
        <taxon>Synechococcales</taxon>
        <taxon>Prochlorococcaceae</taxon>
        <taxon>Prochlorococcus</taxon>
    </lineage>
</organism>
<evidence type="ECO:0000256" key="2">
    <source>
        <dbReference type="ARBA" id="ARBA00022525"/>
    </source>
</evidence>
<dbReference type="KEGG" id="pmt:PMT_0372"/>
<accession>Q7V8H5</accession>
<dbReference type="GO" id="GO:0005509">
    <property type="term" value="F:calcium ion binding"/>
    <property type="evidence" value="ECO:0007669"/>
    <property type="project" value="InterPro"/>
</dbReference>
<dbReference type="AlphaFoldDB" id="Q7V8H5"/>
<dbReference type="PANTHER" id="PTHR38340:SF1">
    <property type="entry name" value="S-LAYER PROTEIN"/>
    <property type="match status" value="1"/>
</dbReference>
<proteinExistence type="predicted"/>
<evidence type="ECO:0000256" key="1">
    <source>
        <dbReference type="ARBA" id="ARBA00004613"/>
    </source>
</evidence>
<keyword evidence="4" id="KW-1185">Reference proteome</keyword>
<dbReference type="PRINTS" id="PR00313">
    <property type="entry name" value="CABNDNGRPT"/>
</dbReference>
<dbReference type="Proteomes" id="UP000001423">
    <property type="component" value="Chromosome"/>
</dbReference>
<dbReference type="SUPFAM" id="SSF51120">
    <property type="entry name" value="beta-Roll"/>
    <property type="match status" value="1"/>
</dbReference>